<dbReference type="SUPFAM" id="SSF47336">
    <property type="entry name" value="ACP-like"/>
    <property type="match status" value="3"/>
</dbReference>
<feature type="region of interest" description="Disordered" evidence="5">
    <location>
        <begin position="2479"/>
        <end position="2499"/>
    </location>
</feature>
<dbReference type="InterPro" id="IPR036736">
    <property type="entry name" value="ACP-like_sf"/>
</dbReference>
<organism evidence="7 8">
    <name type="scientific">Microbulbifer echini</name>
    <dbReference type="NCBI Taxonomy" id="1529067"/>
    <lineage>
        <taxon>Bacteria</taxon>
        <taxon>Pseudomonadati</taxon>
        <taxon>Pseudomonadota</taxon>
        <taxon>Gammaproteobacteria</taxon>
        <taxon>Cellvibrionales</taxon>
        <taxon>Microbulbiferaceae</taxon>
        <taxon>Microbulbifer</taxon>
    </lineage>
</organism>
<dbReference type="PANTHER" id="PTHR45527">
    <property type="entry name" value="NONRIBOSOMAL PEPTIDE SYNTHETASE"/>
    <property type="match status" value="1"/>
</dbReference>
<dbReference type="Gene3D" id="3.30.300.30">
    <property type="match status" value="3"/>
</dbReference>
<dbReference type="RefSeq" id="WP_371844820.1">
    <property type="nucleotide sequence ID" value="NZ_JBGMEL010000026.1"/>
</dbReference>
<evidence type="ECO:0000256" key="5">
    <source>
        <dbReference type="SAM" id="MobiDB-lite"/>
    </source>
</evidence>
<dbReference type="NCBIfam" id="NF003417">
    <property type="entry name" value="PRK04813.1"/>
    <property type="match status" value="3"/>
</dbReference>
<evidence type="ECO:0000256" key="2">
    <source>
        <dbReference type="ARBA" id="ARBA00022450"/>
    </source>
</evidence>
<dbReference type="CDD" id="cd19534">
    <property type="entry name" value="E_NRPS"/>
    <property type="match status" value="1"/>
</dbReference>
<feature type="domain" description="Carrier" evidence="6">
    <location>
        <begin position="2499"/>
        <end position="2576"/>
    </location>
</feature>
<dbReference type="SUPFAM" id="SSF52777">
    <property type="entry name" value="CoA-dependent acyltransferases"/>
    <property type="match status" value="8"/>
</dbReference>
<dbReference type="CDD" id="cd05930">
    <property type="entry name" value="A_NRPS"/>
    <property type="match status" value="2"/>
</dbReference>
<evidence type="ECO:0000256" key="4">
    <source>
        <dbReference type="ARBA" id="ARBA00022737"/>
    </source>
</evidence>
<dbReference type="InterPro" id="IPR020806">
    <property type="entry name" value="PKS_PP-bd"/>
</dbReference>
<dbReference type="Gene3D" id="3.40.50.980">
    <property type="match status" value="6"/>
</dbReference>
<dbReference type="Gene3D" id="1.10.1200.10">
    <property type="entry name" value="ACP-like"/>
    <property type="match status" value="3"/>
</dbReference>
<keyword evidence="2" id="KW-0596">Phosphopantetheine</keyword>
<evidence type="ECO:0000313" key="7">
    <source>
        <dbReference type="EMBL" id="MFA0792448.1"/>
    </source>
</evidence>
<dbReference type="EMBL" id="JBGMEL010000026">
    <property type="protein sequence ID" value="MFA0792448.1"/>
    <property type="molecule type" value="Genomic_DNA"/>
</dbReference>
<dbReference type="NCBIfam" id="TIGR01733">
    <property type="entry name" value="AA-adenyl-dom"/>
    <property type="match status" value="3"/>
</dbReference>
<evidence type="ECO:0000259" key="6">
    <source>
        <dbReference type="PROSITE" id="PS50075"/>
    </source>
</evidence>
<dbReference type="Pfam" id="PF00668">
    <property type="entry name" value="Condensation"/>
    <property type="match status" value="4"/>
</dbReference>
<dbReference type="InterPro" id="IPR045851">
    <property type="entry name" value="AMP-bd_C_sf"/>
</dbReference>
<dbReference type="InterPro" id="IPR000873">
    <property type="entry name" value="AMP-dep_synth/lig_dom"/>
</dbReference>
<evidence type="ECO:0000256" key="3">
    <source>
        <dbReference type="ARBA" id="ARBA00022553"/>
    </source>
</evidence>
<dbReference type="Gene3D" id="3.30.559.10">
    <property type="entry name" value="Chloramphenicol acetyltransferase-like domain"/>
    <property type="match status" value="4"/>
</dbReference>
<accession>A0ABV4NST6</accession>
<dbReference type="InterPro" id="IPR009081">
    <property type="entry name" value="PP-bd_ACP"/>
</dbReference>
<evidence type="ECO:0000313" key="8">
    <source>
        <dbReference type="Proteomes" id="UP001569414"/>
    </source>
</evidence>
<dbReference type="Pfam" id="PF13193">
    <property type="entry name" value="AMP-binding_C"/>
    <property type="match status" value="3"/>
</dbReference>
<keyword evidence="4" id="KW-0677">Repeat</keyword>
<comment type="caution">
    <text evidence="7">The sequence shown here is derived from an EMBL/GenBank/DDBJ whole genome shotgun (WGS) entry which is preliminary data.</text>
</comment>
<dbReference type="InterPro" id="IPR010071">
    <property type="entry name" value="AA_adenyl_dom"/>
</dbReference>
<keyword evidence="3" id="KW-0597">Phosphoprotein</keyword>
<dbReference type="InterPro" id="IPR025110">
    <property type="entry name" value="AMP-bd_C"/>
</dbReference>
<dbReference type="PROSITE" id="PS50075">
    <property type="entry name" value="CARRIER"/>
    <property type="match status" value="3"/>
</dbReference>
<dbReference type="Pfam" id="PF00550">
    <property type="entry name" value="PP-binding"/>
    <property type="match status" value="3"/>
</dbReference>
<dbReference type="InterPro" id="IPR023213">
    <property type="entry name" value="CAT-like_dom_sf"/>
</dbReference>
<dbReference type="Gene3D" id="3.30.559.30">
    <property type="entry name" value="Nonribosomal peptide synthetase, condensation domain"/>
    <property type="match status" value="4"/>
</dbReference>
<dbReference type="InterPro" id="IPR020845">
    <property type="entry name" value="AMP-binding_CS"/>
</dbReference>
<protein>
    <submittedName>
        <fullName evidence="7">Amino acid adenylation domain-containing protein</fullName>
    </submittedName>
</protein>
<dbReference type="Pfam" id="PF00501">
    <property type="entry name" value="AMP-binding"/>
    <property type="match status" value="3"/>
</dbReference>
<dbReference type="CDD" id="cd19531">
    <property type="entry name" value="LCL_NRPS-like"/>
    <property type="match status" value="1"/>
</dbReference>
<dbReference type="PANTHER" id="PTHR45527:SF14">
    <property type="entry name" value="PLIPASTATIN SYNTHASE SUBUNIT B"/>
    <property type="match status" value="1"/>
</dbReference>
<dbReference type="NCBIfam" id="TIGR01720">
    <property type="entry name" value="NRPS-para261"/>
    <property type="match status" value="1"/>
</dbReference>
<dbReference type="SUPFAM" id="SSF56801">
    <property type="entry name" value="Acetyl-CoA synthetase-like"/>
    <property type="match status" value="3"/>
</dbReference>
<dbReference type="InterPro" id="IPR010060">
    <property type="entry name" value="NRPS_synth"/>
</dbReference>
<dbReference type="InterPro" id="IPR006162">
    <property type="entry name" value="Ppantetheine_attach_site"/>
</dbReference>
<dbReference type="Gene3D" id="2.30.38.10">
    <property type="entry name" value="Luciferase, Domain 3"/>
    <property type="match status" value="3"/>
</dbReference>
<dbReference type="CDD" id="cd17643">
    <property type="entry name" value="A_NRPS_Cytc1-like"/>
    <property type="match status" value="1"/>
</dbReference>
<dbReference type="InterPro" id="IPR001242">
    <property type="entry name" value="Condensation_dom"/>
</dbReference>
<dbReference type="PROSITE" id="PS00012">
    <property type="entry name" value="PHOSPHOPANTETHEINE"/>
    <property type="match status" value="2"/>
</dbReference>
<feature type="domain" description="Carrier" evidence="6">
    <location>
        <begin position="984"/>
        <end position="1060"/>
    </location>
</feature>
<proteinExistence type="predicted"/>
<feature type="domain" description="Carrier" evidence="6">
    <location>
        <begin position="3535"/>
        <end position="3612"/>
    </location>
</feature>
<dbReference type="SMART" id="SM00823">
    <property type="entry name" value="PKS_PP"/>
    <property type="match status" value="3"/>
</dbReference>
<name>A0ABV4NST6_9GAMM</name>
<gene>
    <name evidence="7" type="ORF">ACCI51_18065</name>
</gene>
<dbReference type="PROSITE" id="PS00455">
    <property type="entry name" value="AMP_BINDING"/>
    <property type="match status" value="3"/>
</dbReference>
<sequence>MGTQSKIFHPLTTSQLDVFYHQQQLPDCPLYNICGYTVLRGQLNVPLLRRIYSQLSTKYDAFLLNFKVQDEKPVQFITERKARDLELIDFTNDDDPEQSAKSYLESHFKTTFSIEIDCLVAMKILRLSEKEHWLITFGHHLVLDGWGGSNLLNVLGRTYSESVTKIDRSDFFGQFNVEQFLPTIIEDIKYQDGSKYSQSKKYWIEKFTTVPEPLLSRMVRSEHESGELVPSRKVSKKFSEDSCKSLARAVKKLRVTPQQLIIAAVYVYFSRVFQLEEIVLGMPVHNRGNAKYKKIIGMFASTTPLKLNFNPLCTLENLIYGIAATQRQDLRHQRYPISHLNRDLNLSAKARSRIYDINFNYLKIDYNSSFDGIEAYSNYCTSGYSQIPLSINLIDFGGGQNLELQLEYNLSFYDDQVAEQLLEKLVQLSGEVPKLLGKSISEVDLISRDENSLLNKYSGKESFTLPPLRSVVEEFSKHADSHRDKIAVVCGDFSLTYGELEARTNQLSRMLHDLGVGSEIFVGICVSPSIEMLVAILGVIKAGGAYVPIDLDFPEDRVEFIVQDSEIKVLICDQETSSRLNFQAIEQLVLDSQEVEKALKSYKDTAITCEAKLESLVYMIYTSGSTGRPKGVLTEHAQLASYLSAIRSRYLLPKGLRYAVLSSIATDLGNTSLYLSLVNGGCIYILDKTIVMQSDELSEYLKESKIDLLKITPSHFDALFTPQMLKDKFDCSWLFIGGEVISPSLYNKIRSLVFTKKCHVINHYGPTETTIGCTTYQISGEEVADQIPIGRPLPNRTAYILDYNNKHLPIGEVGELYIGGDGVGRGYHRQAKLTSEKFQPDTQSGRADSKLYKTGDLARFLPDGNIIFVGRKDNQVKIRGYRIELEEIERAISNLPAVDIAAIVTQCENNGRSRLIAYLILNSDTQKTNVLKEIDSSLKKLLPPHMLPSQYCVMKKLPLTTNGKIDRKNLPDPESYENTSAEKIKKSDVEYELSKIWAGLFGLDTKEIRVNDNFFELGGDSILAIQCVSRAREVGMVFKVKDIFDTPSLREIADKIEQIEVVDLQKEGVGTVKLLPIHHRFFEISTELNHYNQSLLLESPTWLDIDLLHLIVDKLYVSHDALRLVFAREGELWRAKYGPHTEQLADKSIEVIRCEESDIEEHVNKLQRSFNLNVGPLFKAALFILPTGLNRLLLTAHHSVVDGVSWRVLLGDIEQLSRQFRQGQELYLPPKTTSYKKWSEYLYLYASSEKLKSEVEYWLEQISGLSPREPVPLKEFSIIKFSVSEECTEKFIGGSNKAYHTKTDELLLAALSRAFNRWDGRKSLTLTLEGHGREGLNSDLELSRTIGWFTVEYPLTINFDGESIESHIFSAKESSRSVPEKGIGFGVLKYLSEAPELKNLPTPEILFNYLGQFDQVVNNEHVFSMLDCPGDMVSPLRPQSHALIFNALINKGKLTFELRFLDGNYDLENINSLCALVCKSIEEVTDHCCKKSGGYLTVSDFPLLGKDNCPAKLSQDQLNHWQISNNIDDLYPATGIQSGLLFHGYLETEAYVSQKILKLEGKLDPTLMEQACQKLLDAEGILRTQFMRDKHGEIYQLVQSEAILPWRFEDLSSLDSESQNSLIEEFKNRDKSLGFDIEIAPLIRIAFWYLGKNQYQLLWTQHHATCDGWSSSLMFNRLVDNYQNLSEKIDLVHCNSYTYKVYLEWLSCQDKASANHFWKEELGGINASTALPNLKSLGSENRKFEINSVLTKSKAQNLSQLAKNCRVTFSTLIQGAWALLLSRYSNDEEVIFGVTVSGRPADLAGVENIVGPLLNTIPSRVGLAEDQKLGAWLRELQSAHIKREQYSYLPLSEISQAANLNGGNSLFDSIVVVENYPITSSLFKGESTREIQLIEAKSFEETNYGLALVVTMGDKVTLSLKYHQDKIDDKLAKNISEYYQNLLITMCQGSEITLSSLTLLSKEDQFESLLGETTVPLRYPAQHCIHHLIEKQVEFRRDEIALTCGGNQLTYLELNTRANQLARYLKERGANTEVLIGVYLERSTDMVVALLAILKASAAYVPIDPNYPEVRVRHIIEDSGLELMLSDQEIPLAQEIADLDIIRMDSCRVQEELHNYSKENLDTGELKPESLAYVIYTSGSTGLPKGVLVEHGNIVRLFNSTNEQFQFCPDDVWTMCHSYAFDFSVWEIWGALSYGGRLVIVSQETSRSYDDLYRLLIEEQVTVLNQTPGSFYQLAHIDEAHRSPLSLRFVIFGGEALNLAALKPWVSHRGDTSPQLVNMYGITETTVHVTSRIIRTKDIESAQGSLIGSPISDLSLYIFDRSMNVLPPGAIGEMYVGGNGVSRGYLNRDVLTSERFCKHPLIPEIRLYKTGDLARRIAGDEIEYLGRIDDQVKVRGFRIEPGEIEQQILTLGKVKSAVVNMCSNDLEDTYLVAYVCLDKGQNETSLDDVRQYLRERLPEYMQPSFYMELDQIPLTANGKVDRKSLPQPERAPTGSHYKPPQGDIQLRLVKIWADLLRIPISKIGRNAHFFALGGHSLLSVRLATAVRNEFDVELEIREVFEYAELSEQAERISSSKQKITHHNIISLSEGRKTLSFSQQRLWFIDSLEGESSQYNLSGAFLVQGNFSELAAEEAFFRIISRHHSLRTVFIDNGQGVEPYVKEAESFHLRRMDIRGVNGEKQNSEIERLLESEETQSFNLSYDLMLRAGFIRIKDSEGILFISMHHIASDGWSVGILLEEFSLQYESVLLNKKNYIPPLSFQYEDFAHWQLQQSSEENFLSQLGYWDKQLKDLPPVHNLPLDFPRPSKIGQKGAKASLSLKKAESEMLKAFALEQDVTLFMLIHAAFSLIVARHSNQQDIVVGTPVAGRRNKDLERMIGFFVNTLVLRVDCDLEQDLPCYLEQIKRVNLEAQDNQDIPFEHLVERLNPERSTQYSPLFQILFTMDNTDKVALQLPSLTVCELERRLIQAKFELCLNVCENKSGIEFELIYNSALFKEDHILQLAKQLLRLLVSLPTHKNSRLIDLPLIDSAAENILKGNEMSLPEGPVQSKFEKIAKRQPDLPALIWEGQSISYGELNTQSNKLAHLLRKKGIGPEDRVGLCLERGPSLIIALLATLKAGGAYVPLDPAYPNTRLAFMLEDSGVKLILGESHSKEVLKGSLTSIIWLDEHTLSEFPNEEPLSLYNSHHLAYLIYTSGSTGTPKGVMVEHRSLLNVNEFEILDYELGAGDRILHCMSFNFDPATSVLFSGLNSGAAIYLADTHSSVTTFIKEHELTHAILPAAVLAAEEEQQLPSLKMIGVGGEVCPLKTVQYWSQGRKFFNLYGPTECTVTAVRERYTGTDNKLTIGRPIANTYCYVLDDMQRSVPPGAVGELYIGGLGLARGYHGCPDQNALRFIDNPICTGEKLYRTGDMVRQLADGKLEFLGRIDEQVKLRGFRIELGEIESILLGMHEIEAAAVVTRDEFPGQLVAYICLNSEFDTDEYIRIIQSELASKLPSYMLPAAYSVIGKLPLTINGKLDKNALPIPSIIDAAEYIAPATNIEIELAKIWAQLLRLKLDDIGVNDSFFALGGHSILAIKLVNSIERVFSITISLKKIFELSSLSNLSAYIESIQSDKSTKLSDVKRIQNLSSIEVESAESIEEFEL</sequence>
<dbReference type="Proteomes" id="UP001569414">
    <property type="component" value="Unassembled WGS sequence"/>
</dbReference>
<comment type="cofactor">
    <cofactor evidence="1">
        <name>pantetheine 4'-phosphate</name>
        <dbReference type="ChEBI" id="CHEBI:47942"/>
    </cofactor>
</comment>
<evidence type="ECO:0000256" key="1">
    <source>
        <dbReference type="ARBA" id="ARBA00001957"/>
    </source>
</evidence>
<keyword evidence="8" id="KW-1185">Reference proteome</keyword>
<reference evidence="7 8" key="1">
    <citation type="submission" date="2024-08" db="EMBL/GenBank/DDBJ databases">
        <authorList>
            <person name="Ishaq N."/>
        </authorList>
    </citation>
    <scope>NUCLEOTIDE SEQUENCE [LARGE SCALE GENOMIC DNA]</scope>
    <source>
        <strain evidence="7 8">JCM 30400</strain>
    </source>
</reference>